<evidence type="ECO:0000313" key="3">
    <source>
        <dbReference type="Proteomes" id="UP000634136"/>
    </source>
</evidence>
<sequence length="63" mass="7235">MAIIQQVKQTMGLTPNSGNHANPDQLSKAIPKPRNPSTRFHNFFFYGFAKTEDRAWVWGWGWG</sequence>
<accession>A0A834WJ42</accession>
<dbReference type="AlphaFoldDB" id="A0A834WJ42"/>
<organism evidence="2 3">
    <name type="scientific">Senna tora</name>
    <dbReference type="NCBI Taxonomy" id="362788"/>
    <lineage>
        <taxon>Eukaryota</taxon>
        <taxon>Viridiplantae</taxon>
        <taxon>Streptophyta</taxon>
        <taxon>Embryophyta</taxon>
        <taxon>Tracheophyta</taxon>
        <taxon>Spermatophyta</taxon>
        <taxon>Magnoliopsida</taxon>
        <taxon>eudicotyledons</taxon>
        <taxon>Gunneridae</taxon>
        <taxon>Pentapetalae</taxon>
        <taxon>rosids</taxon>
        <taxon>fabids</taxon>
        <taxon>Fabales</taxon>
        <taxon>Fabaceae</taxon>
        <taxon>Caesalpinioideae</taxon>
        <taxon>Cassia clade</taxon>
        <taxon>Senna</taxon>
    </lineage>
</organism>
<feature type="compositionally biased region" description="Polar residues" evidence="1">
    <location>
        <begin position="11"/>
        <end position="25"/>
    </location>
</feature>
<dbReference type="Proteomes" id="UP000634136">
    <property type="component" value="Unassembled WGS sequence"/>
</dbReference>
<protein>
    <submittedName>
        <fullName evidence="2">Uncharacterized protein</fullName>
    </submittedName>
</protein>
<feature type="region of interest" description="Disordered" evidence="1">
    <location>
        <begin position="11"/>
        <end position="34"/>
    </location>
</feature>
<proteinExistence type="predicted"/>
<dbReference type="EMBL" id="JAAIUW010000008">
    <property type="protein sequence ID" value="KAF7821361.1"/>
    <property type="molecule type" value="Genomic_DNA"/>
</dbReference>
<evidence type="ECO:0000256" key="1">
    <source>
        <dbReference type="SAM" id="MobiDB-lite"/>
    </source>
</evidence>
<evidence type="ECO:0000313" key="2">
    <source>
        <dbReference type="EMBL" id="KAF7821361.1"/>
    </source>
</evidence>
<name>A0A834WJ42_9FABA</name>
<gene>
    <name evidence="2" type="ORF">G2W53_026816</name>
</gene>
<keyword evidence="3" id="KW-1185">Reference proteome</keyword>
<reference evidence="2" key="1">
    <citation type="submission" date="2020-09" db="EMBL/GenBank/DDBJ databases">
        <title>Genome-Enabled Discovery of Anthraquinone Biosynthesis in Senna tora.</title>
        <authorList>
            <person name="Kang S.-H."/>
            <person name="Pandey R.P."/>
            <person name="Lee C.-M."/>
            <person name="Sim J.-S."/>
            <person name="Jeong J.-T."/>
            <person name="Choi B.-S."/>
            <person name="Jung M."/>
            <person name="Ginzburg D."/>
            <person name="Zhao K."/>
            <person name="Won S.Y."/>
            <person name="Oh T.-J."/>
            <person name="Yu Y."/>
            <person name="Kim N.-H."/>
            <person name="Lee O.R."/>
            <person name="Lee T.-H."/>
            <person name="Bashyal P."/>
            <person name="Kim T.-S."/>
            <person name="Lee W.-H."/>
            <person name="Kawkins C."/>
            <person name="Kim C.-K."/>
            <person name="Kim J.S."/>
            <person name="Ahn B.O."/>
            <person name="Rhee S.Y."/>
            <person name="Sohng J.K."/>
        </authorList>
    </citation>
    <scope>NUCLEOTIDE SEQUENCE</scope>
    <source>
        <tissue evidence="2">Leaf</tissue>
    </source>
</reference>
<comment type="caution">
    <text evidence="2">The sequence shown here is derived from an EMBL/GenBank/DDBJ whole genome shotgun (WGS) entry which is preliminary data.</text>
</comment>